<dbReference type="EMBL" id="KE720794">
    <property type="protein sequence ID" value="ERF76020.1"/>
    <property type="molecule type" value="Genomic_DNA"/>
</dbReference>
<reference evidence="2" key="1">
    <citation type="journal article" date="2014" name="BMC Genomics">
        <title>Genome characteristics reveal the impact of lichenization on lichen-forming fungus Endocarpon pusillum Hedwig (Verrucariales, Ascomycota).</title>
        <authorList>
            <person name="Wang Y.-Y."/>
            <person name="Liu B."/>
            <person name="Zhang X.-Y."/>
            <person name="Zhou Q.-M."/>
            <person name="Zhang T."/>
            <person name="Li H."/>
            <person name="Yu Y.-F."/>
            <person name="Zhang X.-L."/>
            <person name="Hao X.-Y."/>
            <person name="Wang M."/>
            <person name="Wang L."/>
            <person name="Wei J.-C."/>
        </authorList>
    </citation>
    <scope>NUCLEOTIDE SEQUENCE [LARGE SCALE GENOMIC DNA]</scope>
    <source>
        <strain evidence="2">Z07020 / HMAS-L-300199</strain>
    </source>
</reference>
<dbReference type="Proteomes" id="UP000019373">
    <property type="component" value="Unassembled WGS sequence"/>
</dbReference>
<dbReference type="HOGENOM" id="CLU_1310103_0_0_1"/>
<dbReference type="GeneID" id="19243124"/>
<protein>
    <submittedName>
        <fullName evidence="1">Uncharacterized protein</fullName>
    </submittedName>
</protein>
<name>U1HYQ6_ENDPU</name>
<gene>
    <name evidence="1" type="ORF">EPUS_08274</name>
</gene>
<evidence type="ECO:0000313" key="1">
    <source>
        <dbReference type="EMBL" id="ERF76020.1"/>
    </source>
</evidence>
<evidence type="ECO:0000313" key="2">
    <source>
        <dbReference type="Proteomes" id="UP000019373"/>
    </source>
</evidence>
<dbReference type="OrthoDB" id="10512912at2759"/>
<sequence>MVASVHLKHILNQRHIELNDVSHLVATPRLVQSLNNHVIGADTKRGELGMENKKLECQLGEAKVCLVHDHEAEGRRKAELEKVRADLAERKQCVDCWQRTAVAQLDKYAPGVIGQAREVTLTTLQAKVENAEAGMTELVNHNNSLDTHLGELEFELGVNERRLTWDESLKIGFYKHHCSTVEEIEENKSKTAMIKVFEARFSKELAKNPI</sequence>
<organism evidence="1 2">
    <name type="scientific">Endocarpon pusillum (strain Z07020 / HMAS-L-300199)</name>
    <name type="common">Lichen-forming fungus</name>
    <dbReference type="NCBI Taxonomy" id="1263415"/>
    <lineage>
        <taxon>Eukaryota</taxon>
        <taxon>Fungi</taxon>
        <taxon>Dikarya</taxon>
        <taxon>Ascomycota</taxon>
        <taxon>Pezizomycotina</taxon>
        <taxon>Eurotiomycetes</taxon>
        <taxon>Chaetothyriomycetidae</taxon>
        <taxon>Verrucariales</taxon>
        <taxon>Verrucariaceae</taxon>
        <taxon>Endocarpon</taxon>
    </lineage>
</organism>
<keyword evidence="2" id="KW-1185">Reference proteome</keyword>
<accession>U1HYQ6</accession>
<dbReference type="AlphaFoldDB" id="U1HYQ6"/>
<dbReference type="RefSeq" id="XP_007786676.1">
    <property type="nucleotide sequence ID" value="XM_007788486.1"/>
</dbReference>
<proteinExistence type="predicted"/>